<feature type="region of interest" description="Disordered" evidence="1">
    <location>
        <begin position="1"/>
        <end position="21"/>
    </location>
</feature>
<reference evidence="3 4" key="1">
    <citation type="submission" date="2021-03" db="EMBL/GenBank/DDBJ databases">
        <title>Genomic Encyclopedia of Type Strains, Phase IV (KMG-IV): sequencing the most valuable type-strain genomes for metagenomic binning, comparative biology and taxonomic classification.</title>
        <authorList>
            <person name="Goeker M."/>
        </authorList>
    </citation>
    <scope>NUCLEOTIDE SEQUENCE [LARGE SCALE GENOMIC DNA]</scope>
    <source>
        <strain evidence="3 4">DSM 40499</strain>
    </source>
</reference>
<sequence length="120" mass="12351">MSVNTAWPTMNTKDPAPETTFAGKSVPRHVARGVIGFGLIIGSIALVPFAGPLALLAAPLGLVALRGCPTCWMIGLAQTISRGRLERACADGVCTLTEAAPAQMATHEPTPDVTVAATSR</sequence>
<feature type="compositionally biased region" description="Polar residues" evidence="1">
    <location>
        <begin position="1"/>
        <end position="12"/>
    </location>
</feature>
<keyword evidence="4" id="KW-1185">Reference proteome</keyword>
<dbReference type="Proteomes" id="UP001519309">
    <property type="component" value="Unassembled WGS sequence"/>
</dbReference>
<evidence type="ECO:0000313" key="4">
    <source>
        <dbReference type="Proteomes" id="UP001519309"/>
    </source>
</evidence>
<evidence type="ECO:0000313" key="3">
    <source>
        <dbReference type="EMBL" id="MBP2052046.1"/>
    </source>
</evidence>
<keyword evidence="2" id="KW-1133">Transmembrane helix</keyword>
<comment type="caution">
    <text evidence="3">The sequence shown here is derived from an EMBL/GenBank/DDBJ whole genome shotgun (WGS) entry which is preliminary data.</text>
</comment>
<dbReference type="EMBL" id="JAGGLP010000010">
    <property type="protein sequence ID" value="MBP2052046.1"/>
    <property type="molecule type" value="Genomic_DNA"/>
</dbReference>
<evidence type="ECO:0000256" key="2">
    <source>
        <dbReference type="SAM" id="Phobius"/>
    </source>
</evidence>
<keyword evidence="2" id="KW-0472">Membrane</keyword>
<gene>
    <name evidence="3" type="ORF">J2Z21_005028</name>
</gene>
<feature type="transmembrane region" description="Helical" evidence="2">
    <location>
        <begin position="30"/>
        <end position="50"/>
    </location>
</feature>
<evidence type="ECO:0008006" key="5">
    <source>
        <dbReference type="Google" id="ProtNLM"/>
    </source>
</evidence>
<keyword evidence="2" id="KW-0812">Transmembrane</keyword>
<organism evidence="3 4">
    <name type="scientific">Streptomyces griseochromogenes</name>
    <dbReference type="NCBI Taxonomy" id="68214"/>
    <lineage>
        <taxon>Bacteria</taxon>
        <taxon>Bacillati</taxon>
        <taxon>Actinomycetota</taxon>
        <taxon>Actinomycetes</taxon>
        <taxon>Kitasatosporales</taxon>
        <taxon>Streptomycetaceae</taxon>
        <taxon>Streptomyces</taxon>
    </lineage>
</organism>
<name>A0ABS4LX98_9ACTN</name>
<evidence type="ECO:0000256" key="1">
    <source>
        <dbReference type="SAM" id="MobiDB-lite"/>
    </source>
</evidence>
<protein>
    <recommendedName>
        <fullName evidence="5">DUF2892 domain-containing protein</fullName>
    </recommendedName>
</protein>
<proteinExistence type="predicted"/>
<accession>A0ABS4LX98</accession>